<comment type="caution">
    <text evidence="2">The sequence shown here is derived from an EMBL/GenBank/DDBJ whole genome shotgun (WGS) entry which is preliminary data.</text>
</comment>
<dbReference type="Proteomes" id="UP000620262">
    <property type="component" value="Unassembled WGS sequence"/>
</dbReference>
<evidence type="ECO:0000256" key="1">
    <source>
        <dbReference type="SAM" id="Phobius"/>
    </source>
</evidence>
<proteinExistence type="predicted"/>
<dbReference type="RefSeq" id="WP_192730120.1">
    <property type="nucleotide sequence ID" value="NZ_BAAAVL010000013.1"/>
</dbReference>
<reference evidence="2 3" key="1">
    <citation type="submission" date="2020-10" db="EMBL/GenBank/DDBJ databases">
        <title>Sequencing the genomes of 1000 actinobacteria strains.</title>
        <authorList>
            <person name="Klenk H.-P."/>
        </authorList>
    </citation>
    <scope>NUCLEOTIDE SEQUENCE [LARGE SCALE GENOMIC DNA]</scope>
    <source>
        <strain evidence="2 3">DSM 7307</strain>
    </source>
</reference>
<accession>A0ABR9IT92</accession>
<feature type="transmembrane region" description="Helical" evidence="1">
    <location>
        <begin position="22"/>
        <end position="44"/>
    </location>
</feature>
<organism evidence="2 3">
    <name type="scientific">Rhizobium viscosum</name>
    <name type="common">Arthrobacter viscosus</name>
    <dbReference type="NCBI Taxonomy" id="1673"/>
    <lineage>
        <taxon>Bacteria</taxon>
        <taxon>Pseudomonadati</taxon>
        <taxon>Pseudomonadota</taxon>
        <taxon>Alphaproteobacteria</taxon>
        <taxon>Hyphomicrobiales</taxon>
        <taxon>Rhizobiaceae</taxon>
        <taxon>Rhizobium/Agrobacterium group</taxon>
        <taxon>Rhizobium</taxon>
    </lineage>
</organism>
<feature type="transmembrane region" description="Helical" evidence="1">
    <location>
        <begin position="86"/>
        <end position="108"/>
    </location>
</feature>
<dbReference type="InterPro" id="IPR008523">
    <property type="entry name" value="DUF805"/>
</dbReference>
<sequence>MHYFTDVYKDGLKFSCRLGRKAYWLFILANVLLSIPIGFVLGFVSGFFRLPESVPTFAWLAIYAVFFMIPNISATVRRLHDANFRGWWCLIMLIPYLGGLALTILLIFPSKPEGARFDRDADRSLIFG</sequence>
<evidence type="ECO:0000313" key="3">
    <source>
        <dbReference type="Proteomes" id="UP000620262"/>
    </source>
</evidence>
<protein>
    <submittedName>
        <fullName evidence="2">Uncharacterized membrane protein YhaH (DUF805 family)</fullName>
    </submittedName>
</protein>
<keyword evidence="1" id="KW-1133">Transmembrane helix</keyword>
<gene>
    <name evidence="2" type="ORF">H4W29_003596</name>
</gene>
<feature type="transmembrane region" description="Helical" evidence="1">
    <location>
        <begin position="56"/>
        <end position="74"/>
    </location>
</feature>
<dbReference type="Pfam" id="PF05656">
    <property type="entry name" value="DUF805"/>
    <property type="match status" value="1"/>
</dbReference>
<evidence type="ECO:0000313" key="2">
    <source>
        <dbReference type="EMBL" id="MBE1506415.1"/>
    </source>
</evidence>
<keyword evidence="1" id="KW-0472">Membrane</keyword>
<keyword evidence="3" id="KW-1185">Reference proteome</keyword>
<name>A0ABR9IT92_RHIVS</name>
<keyword evidence="1" id="KW-0812">Transmembrane</keyword>
<dbReference type="PANTHER" id="PTHR34980">
    <property type="entry name" value="INNER MEMBRANE PROTEIN-RELATED-RELATED"/>
    <property type="match status" value="1"/>
</dbReference>
<dbReference type="EMBL" id="JADBEC010000001">
    <property type="protein sequence ID" value="MBE1506415.1"/>
    <property type="molecule type" value="Genomic_DNA"/>
</dbReference>
<dbReference type="PANTHER" id="PTHR34980:SF2">
    <property type="entry name" value="INNER MEMBRANE PROTEIN YHAH-RELATED"/>
    <property type="match status" value="1"/>
</dbReference>